<dbReference type="AlphaFoldDB" id="A0A2Z7DBG1"/>
<gene>
    <name evidence="2" type="ORF">F511_43051</name>
</gene>
<protein>
    <submittedName>
        <fullName evidence="2">Uncharacterized protein</fullName>
    </submittedName>
</protein>
<feature type="transmembrane region" description="Helical" evidence="1">
    <location>
        <begin position="39"/>
        <end position="61"/>
    </location>
</feature>
<dbReference type="Proteomes" id="UP000250235">
    <property type="component" value="Unassembled WGS sequence"/>
</dbReference>
<evidence type="ECO:0000313" key="3">
    <source>
        <dbReference type="Proteomes" id="UP000250235"/>
    </source>
</evidence>
<organism evidence="2 3">
    <name type="scientific">Dorcoceras hygrometricum</name>
    <dbReference type="NCBI Taxonomy" id="472368"/>
    <lineage>
        <taxon>Eukaryota</taxon>
        <taxon>Viridiplantae</taxon>
        <taxon>Streptophyta</taxon>
        <taxon>Embryophyta</taxon>
        <taxon>Tracheophyta</taxon>
        <taxon>Spermatophyta</taxon>
        <taxon>Magnoliopsida</taxon>
        <taxon>eudicotyledons</taxon>
        <taxon>Gunneridae</taxon>
        <taxon>Pentapetalae</taxon>
        <taxon>asterids</taxon>
        <taxon>lamiids</taxon>
        <taxon>Lamiales</taxon>
        <taxon>Gesneriaceae</taxon>
        <taxon>Didymocarpoideae</taxon>
        <taxon>Trichosporeae</taxon>
        <taxon>Loxocarpinae</taxon>
        <taxon>Dorcoceras</taxon>
    </lineage>
</organism>
<reference evidence="2 3" key="1">
    <citation type="journal article" date="2015" name="Proc. Natl. Acad. Sci. U.S.A.">
        <title>The resurrection genome of Boea hygrometrica: A blueprint for survival of dehydration.</title>
        <authorList>
            <person name="Xiao L."/>
            <person name="Yang G."/>
            <person name="Zhang L."/>
            <person name="Yang X."/>
            <person name="Zhao S."/>
            <person name="Ji Z."/>
            <person name="Zhou Q."/>
            <person name="Hu M."/>
            <person name="Wang Y."/>
            <person name="Chen M."/>
            <person name="Xu Y."/>
            <person name="Jin H."/>
            <person name="Xiao X."/>
            <person name="Hu G."/>
            <person name="Bao F."/>
            <person name="Hu Y."/>
            <person name="Wan P."/>
            <person name="Li L."/>
            <person name="Deng X."/>
            <person name="Kuang T."/>
            <person name="Xiang C."/>
            <person name="Zhu J.K."/>
            <person name="Oliver M.J."/>
            <person name="He Y."/>
        </authorList>
    </citation>
    <scope>NUCLEOTIDE SEQUENCE [LARGE SCALE GENOMIC DNA]</scope>
    <source>
        <strain evidence="3">cv. XS01</strain>
    </source>
</reference>
<proteinExistence type="predicted"/>
<keyword evidence="3" id="KW-1185">Reference proteome</keyword>
<keyword evidence="1" id="KW-1133">Transmembrane helix</keyword>
<dbReference type="EMBL" id="KQ989285">
    <property type="protein sequence ID" value="KZV54688.1"/>
    <property type="molecule type" value="Genomic_DNA"/>
</dbReference>
<evidence type="ECO:0000256" key="1">
    <source>
        <dbReference type="SAM" id="Phobius"/>
    </source>
</evidence>
<feature type="transmembrane region" description="Helical" evidence="1">
    <location>
        <begin position="135"/>
        <end position="157"/>
    </location>
</feature>
<accession>A0A2Z7DBG1</accession>
<sequence>MSNQLRSEIWIVVRHRFEKPNLVRAGRYERVHMRRRLVVARWFSVWSRSGVVLRSALLLFIEAYLLRLSAVGDSDCSKIGSFEFPLLRRLHYDQFRRLGLSWKKNAKEIQCAIVRIRADLVLLFSSETEGTDLSLSYSFGVGMDIRLCLLPFVAVVLTRMYQELLLRTSGNTMLLISLLGYLLAAMIRVDSYHALMSFGNSRLSDVFMLWYRVFRRVDIYHARTCSVATTFVRSVDSC</sequence>
<evidence type="ECO:0000313" key="2">
    <source>
        <dbReference type="EMBL" id="KZV54688.1"/>
    </source>
</evidence>
<name>A0A2Z7DBG1_9LAMI</name>
<feature type="transmembrane region" description="Helical" evidence="1">
    <location>
        <begin position="164"/>
        <end position="187"/>
    </location>
</feature>
<keyword evidence="1" id="KW-0472">Membrane</keyword>
<keyword evidence="1" id="KW-0812">Transmembrane</keyword>